<evidence type="ECO:0000313" key="3">
    <source>
        <dbReference type="Proteomes" id="UP001341281"/>
    </source>
</evidence>
<proteinExistence type="predicted"/>
<evidence type="ECO:0000259" key="1">
    <source>
        <dbReference type="PROSITE" id="PS50181"/>
    </source>
</evidence>
<reference evidence="2 3" key="1">
    <citation type="submission" date="2024-02" db="EMBL/GenBank/DDBJ databases">
        <title>High-quality chromosome-scale genome assembly of Pensacola bahiagrass (Paspalum notatum Flugge var. saurae).</title>
        <authorList>
            <person name="Vega J.M."/>
            <person name="Podio M."/>
            <person name="Orjuela J."/>
            <person name="Siena L.A."/>
            <person name="Pessino S.C."/>
            <person name="Combes M.C."/>
            <person name="Mariac C."/>
            <person name="Albertini E."/>
            <person name="Pupilli F."/>
            <person name="Ortiz J.P.A."/>
            <person name="Leblanc O."/>
        </authorList>
    </citation>
    <scope>NUCLEOTIDE SEQUENCE [LARGE SCALE GENOMIC DNA]</scope>
    <source>
        <strain evidence="2">R1</strain>
        <tissue evidence="2">Leaf</tissue>
    </source>
</reference>
<feature type="domain" description="F-box" evidence="1">
    <location>
        <begin position="1"/>
        <end position="47"/>
    </location>
</feature>
<dbReference type="AlphaFoldDB" id="A0AAQ3UZQ6"/>
<dbReference type="InterPro" id="IPR036047">
    <property type="entry name" value="F-box-like_dom_sf"/>
</dbReference>
<dbReference type="PANTHER" id="PTHR34591">
    <property type="entry name" value="OS03G0653100 PROTEIN-RELATED"/>
    <property type="match status" value="1"/>
</dbReference>
<keyword evidence="3" id="KW-1185">Reference proteome</keyword>
<dbReference type="PROSITE" id="PS50181">
    <property type="entry name" value="FBOX"/>
    <property type="match status" value="1"/>
</dbReference>
<dbReference type="Pfam" id="PF00646">
    <property type="entry name" value="F-box"/>
    <property type="match status" value="1"/>
</dbReference>
<dbReference type="SUPFAM" id="SSF81383">
    <property type="entry name" value="F-box domain"/>
    <property type="match status" value="1"/>
</dbReference>
<sequence length="471" mass="53746">MEMQELLPDDMVAEVLGRLPASSLAAARCVCKRWCSIVDGRRLLRALLLPLRLAGIFYSDDLLNPHKADPYFFARPPTARHITCDFYNVFLDNNGGPNVDRRILHHCNGLLLLGWDMAVVNPATRQWAILPPFPFNSFPPLQLPPSSSINGCGCIGDEEMDLSFYLVYDPIAVSPHHFEVFFIPGLMLQYKSKYDGRGEWPPSPYTMRVFSSTTWKWEERSFVRQGEPVGTIADIATDDDRPGVYFRGALYVHCQNNSVMRITCLSNDSNKYQMIKLPSAPSKHEGPYLGKSKEGVYSALRYQDDASCPHFRIWLLNVHKMEWVLRSDINLQAVVENFATFDFANRYNKPWILVPYYKIAPPIQPTQEADGNIIESDNNEWDFDNGGIILETKDDEVTRQRSYPMPYFLGFHPCKEIALFCAVSTRRAFCYQLNTSKVQELGILNVLDRVEASFLYTPCMLDVRGLSAYVT</sequence>
<evidence type="ECO:0000313" key="2">
    <source>
        <dbReference type="EMBL" id="WVZ99122.1"/>
    </source>
</evidence>
<dbReference type="InterPro" id="IPR001810">
    <property type="entry name" value="F-box_dom"/>
</dbReference>
<protein>
    <recommendedName>
        <fullName evidence="1">F-box domain-containing protein</fullName>
    </recommendedName>
</protein>
<accession>A0AAQ3UZQ6</accession>
<gene>
    <name evidence="2" type="ORF">U9M48_044469</name>
</gene>
<dbReference type="Proteomes" id="UP001341281">
    <property type="component" value="Chromosome 10"/>
</dbReference>
<dbReference type="Gene3D" id="1.20.1280.50">
    <property type="match status" value="1"/>
</dbReference>
<dbReference type="PANTHER" id="PTHR34591:SF23">
    <property type="entry name" value="F-BOX DOMAIN-CONTAINING PROTEIN"/>
    <property type="match status" value="1"/>
</dbReference>
<organism evidence="2 3">
    <name type="scientific">Paspalum notatum var. saurae</name>
    <dbReference type="NCBI Taxonomy" id="547442"/>
    <lineage>
        <taxon>Eukaryota</taxon>
        <taxon>Viridiplantae</taxon>
        <taxon>Streptophyta</taxon>
        <taxon>Embryophyta</taxon>
        <taxon>Tracheophyta</taxon>
        <taxon>Spermatophyta</taxon>
        <taxon>Magnoliopsida</taxon>
        <taxon>Liliopsida</taxon>
        <taxon>Poales</taxon>
        <taxon>Poaceae</taxon>
        <taxon>PACMAD clade</taxon>
        <taxon>Panicoideae</taxon>
        <taxon>Andropogonodae</taxon>
        <taxon>Paspaleae</taxon>
        <taxon>Paspalinae</taxon>
        <taxon>Paspalum</taxon>
    </lineage>
</organism>
<name>A0AAQ3UZQ6_PASNO</name>
<dbReference type="CDD" id="cd22157">
    <property type="entry name" value="F-box_AtFBW1-like"/>
    <property type="match status" value="1"/>
</dbReference>
<dbReference type="EMBL" id="CP144754">
    <property type="protein sequence ID" value="WVZ99122.1"/>
    <property type="molecule type" value="Genomic_DNA"/>
</dbReference>
<dbReference type="SMART" id="SM00256">
    <property type="entry name" value="FBOX"/>
    <property type="match status" value="1"/>
</dbReference>